<evidence type="ECO:0000256" key="2">
    <source>
        <dbReference type="SAM" id="Phobius"/>
    </source>
</evidence>
<name>A0A1G7YAB9_9PSEU</name>
<dbReference type="RefSeq" id="WP_090054688.1">
    <property type="nucleotide sequence ID" value="NZ_FNCC01000013.1"/>
</dbReference>
<feature type="transmembrane region" description="Helical" evidence="2">
    <location>
        <begin position="41"/>
        <end position="61"/>
    </location>
</feature>
<organism evidence="3 4">
    <name type="scientific">Lentzea fradiae</name>
    <dbReference type="NCBI Taxonomy" id="200378"/>
    <lineage>
        <taxon>Bacteria</taxon>
        <taxon>Bacillati</taxon>
        <taxon>Actinomycetota</taxon>
        <taxon>Actinomycetes</taxon>
        <taxon>Pseudonocardiales</taxon>
        <taxon>Pseudonocardiaceae</taxon>
        <taxon>Lentzea</taxon>
    </lineage>
</organism>
<keyword evidence="2" id="KW-0472">Membrane</keyword>
<evidence type="ECO:0000313" key="4">
    <source>
        <dbReference type="Proteomes" id="UP000199623"/>
    </source>
</evidence>
<evidence type="ECO:0000256" key="1">
    <source>
        <dbReference type="SAM" id="MobiDB-lite"/>
    </source>
</evidence>
<dbReference type="AlphaFoldDB" id="A0A1G7YAB9"/>
<dbReference type="Proteomes" id="UP000199623">
    <property type="component" value="Unassembled WGS sequence"/>
</dbReference>
<sequence>MNEEDLRKAFRDVVASSPPPMDPGAALGAAHKARSRRRASVAGAVVAVLVAGIGLGAAFAVDPGGTRELLLASPSSSSSGRWPAGQTDATPTSGPHADRAAQLLVALTASAREAGFETSELNQLAEAHLDSSPDKSPQVWVYRVRVPVRKDGGVGVLLAEVSTPRPGEPEDPCVFANRSQGHTGAGGCKTYDVGGKQVGTAASTSIDQPASTTASYRAAGGWTVTVTQREDDPGSGHPKLDAQPFFTPALAALAADPKLLPGG</sequence>
<protein>
    <submittedName>
        <fullName evidence="3">Uncharacterized protein</fullName>
    </submittedName>
</protein>
<proteinExistence type="predicted"/>
<gene>
    <name evidence="3" type="ORF">SAMN05216553_113179</name>
</gene>
<accession>A0A1G7YAB9</accession>
<keyword evidence="2" id="KW-1133">Transmembrane helix</keyword>
<evidence type="ECO:0000313" key="3">
    <source>
        <dbReference type="EMBL" id="SDG93303.1"/>
    </source>
</evidence>
<feature type="region of interest" description="Disordered" evidence="1">
    <location>
        <begin position="71"/>
        <end position="96"/>
    </location>
</feature>
<dbReference type="EMBL" id="FNCC01000013">
    <property type="protein sequence ID" value="SDG93303.1"/>
    <property type="molecule type" value="Genomic_DNA"/>
</dbReference>
<keyword evidence="2" id="KW-0812">Transmembrane</keyword>
<keyword evidence="4" id="KW-1185">Reference proteome</keyword>
<reference evidence="4" key="1">
    <citation type="submission" date="2016-10" db="EMBL/GenBank/DDBJ databases">
        <authorList>
            <person name="Varghese N."/>
            <person name="Submissions S."/>
        </authorList>
    </citation>
    <scope>NUCLEOTIDE SEQUENCE [LARGE SCALE GENOMIC DNA]</scope>
    <source>
        <strain evidence="4">CGMCC 4.3506</strain>
    </source>
</reference>
<dbReference type="OrthoDB" id="3821205at2"/>
<dbReference type="STRING" id="200378.SAMN05216553_113179"/>